<sequence length="108" mass="10891">MAHVILLALGPEEAEGEAAAISRQLAEALGAALETVRIPEAAVEVLAAHARRAEAALLVLGPSLGGAGPGLARHAPCPVLVVLAPGRALYGFAAFHTRPRRPAALPGV</sequence>
<dbReference type="Gene3D" id="3.40.50.12370">
    <property type="match status" value="1"/>
</dbReference>
<evidence type="ECO:0000313" key="2">
    <source>
        <dbReference type="Proteomes" id="UP000503399"/>
    </source>
</evidence>
<gene>
    <name evidence="1" type="ORF">R50_0831</name>
</gene>
<evidence type="ECO:0000313" key="1">
    <source>
        <dbReference type="EMBL" id="CAB1128337.1"/>
    </source>
</evidence>
<name>A0A6F8ZEY7_9FIRM</name>
<dbReference type="Proteomes" id="UP000503399">
    <property type="component" value="Chromosome"/>
</dbReference>
<dbReference type="EMBL" id="LR778114">
    <property type="protein sequence ID" value="CAB1128337.1"/>
    <property type="molecule type" value="Genomic_DNA"/>
</dbReference>
<protein>
    <submittedName>
        <fullName evidence="1">Uncharacterized protein</fullName>
    </submittedName>
</protein>
<dbReference type="AlphaFoldDB" id="A0A6F8ZEY7"/>
<keyword evidence="2" id="KW-1185">Reference proteome</keyword>
<proteinExistence type="predicted"/>
<accession>A0A6F8ZEY7</accession>
<reference evidence="1 2" key="1">
    <citation type="submission" date="2020-02" db="EMBL/GenBank/DDBJ databases">
        <authorList>
            <person name="Hogendoorn C."/>
        </authorList>
    </citation>
    <scope>NUCLEOTIDE SEQUENCE [LARGE SCALE GENOMIC DNA]</scope>
    <source>
        <strain evidence="1">R501</strain>
    </source>
</reference>
<organism evidence="1 2">
    <name type="scientific">Candidatus Hydrogenisulfobacillus filiaventi</name>
    <dbReference type="NCBI Taxonomy" id="2707344"/>
    <lineage>
        <taxon>Bacteria</taxon>
        <taxon>Bacillati</taxon>
        <taxon>Bacillota</taxon>
        <taxon>Clostridia</taxon>
        <taxon>Eubacteriales</taxon>
        <taxon>Clostridiales Family XVII. Incertae Sedis</taxon>
        <taxon>Candidatus Hydrogenisulfobacillus</taxon>
    </lineage>
</organism>
<dbReference type="KEGG" id="hfv:R50_0831"/>
<dbReference type="SUPFAM" id="SSF52402">
    <property type="entry name" value="Adenine nucleotide alpha hydrolases-like"/>
    <property type="match status" value="1"/>
</dbReference>